<organism evidence="1">
    <name type="scientific">hydrocarbon metagenome</name>
    <dbReference type="NCBI Taxonomy" id="938273"/>
    <lineage>
        <taxon>unclassified sequences</taxon>
        <taxon>metagenomes</taxon>
        <taxon>ecological metagenomes</taxon>
    </lineage>
</organism>
<gene>
    <name evidence="1" type="ORF">ASZ90_010442</name>
</gene>
<sequence>MQETGDGVKGDLASLIPFAVYETDGSVKNCDALPMRKGWQPHREKSIIMGLLRRRICR</sequence>
<dbReference type="EMBL" id="LNQE01001253">
    <property type="protein sequence ID" value="KUG19829.1"/>
    <property type="molecule type" value="Genomic_DNA"/>
</dbReference>
<proteinExistence type="predicted"/>
<protein>
    <submittedName>
        <fullName evidence="1">Uncharacterized protein</fullName>
    </submittedName>
</protein>
<evidence type="ECO:0000313" key="1">
    <source>
        <dbReference type="EMBL" id="KUG19829.1"/>
    </source>
</evidence>
<reference evidence="1" key="1">
    <citation type="journal article" date="2015" name="Proc. Natl. Acad. Sci. U.S.A.">
        <title>Networks of energetic and metabolic interactions define dynamics in microbial communities.</title>
        <authorList>
            <person name="Embree M."/>
            <person name="Liu J.K."/>
            <person name="Al-Bassam M.M."/>
            <person name="Zengler K."/>
        </authorList>
    </citation>
    <scope>NUCLEOTIDE SEQUENCE</scope>
</reference>
<name>A0A0W8FFZ5_9ZZZZ</name>
<comment type="caution">
    <text evidence="1">The sequence shown here is derived from an EMBL/GenBank/DDBJ whole genome shotgun (WGS) entry which is preliminary data.</text>
</comment>
<accession>A0A0W8FFZ5</accession>
<dbReference type="AlphaFoldDB" id="A0A0W8FFZ5"/>